<organism evidence="12 13">
    <name type="scientific">Dioscorea zingiberensis</name>
    <dbReference type="NCBI Taxonomy" id="325984"/>
    <lineage>
        <taxon>Eukaryota</taxon>
        <taxon>Viridiplantae</taxon>
        <taxon>Streptophyta</taxon>
        <taxon>Embryophyta</taxon>
        <taxon>Tracheophyta</taxon>
        <taxon>Spermatophyta</taxon>
        <taxon>Magnoliopsida</taxon>
        <taxon>Liliopsida</taxon>
        <taxon>Dioscoreales</taxon>
        <taxon>Dioscoreaceae</taxon>
        <taxon>Dioscorea</taxon>
    </lineage>
</organism>
<evidence type="ECO:0000256" key="5">
    <source>
        <dbReference type="ARBA" id="ARBA00023125"/>
    </source>
</evidence>
<keyword evidence="7 8" id="KW-0539">Nucleus</keyword>
<proteinExistence type="predicted"/>
<evidence type="ECO:0000256" key="6">
    <source>
        <dbReference type="ARBA" id="ARBA00023163"/>
    </source>
</evidence>
<dbReference type="GO" id="GO:0003677">
    <property type="term" value="F:DNA binding"/>
    <property type="evidence" value="ECO:0007669"/>
    <property type="project" value="UniProtKB-UniRule"/>
</dbReference>
<evidence type="ECO:0000313" key="12">
    <source>
        <dbReference type="EMBL" id="KAJ0983986.1"/>
    </source>
</evidence>
<dbReference type="PROSITE" id="PS50884">
    <property type="entry name" value="ZF_DOF_2"/>
    <property type="match status" value="1"/>
</dbReference>
<evidence type="ECO:0000256" key="1">
    <source>
        <dbReference type="ARBA" id="ARBA00022723"/>
    </source>
</evidence>
<dbReference type="GO" id="GO:0008270">
    <property type="term" value="F:zinc ion binding"/>
    <property type="evidence" value="ECO:0007669"/>
    <property type="project" value="UniProtKB-KW"/>
</dbReference>
<evidence type="ECO:0000256" key="2">
    <source>
        <dbReference type="ARBA" id="ARBA00022771"/>
    </source>
</evidence>
<accession>A0A9D5HPI8</accession>
<dbReference type="EMBL" id="JAGGNH010000001">
    <property type="protein sequence ID" value="KAJ0983986.1"/>
    <property type="molecule type" value="Genomic_DNA"/>
</dbReference>
<dbReference type="PANTHER" id="PTHR31992">
    <property type="entry name" value="DOF ZINC FINGER PROTEIN DOF1.4-RELATED"/>
    <property type="match status" value="1"/>
</dbReference>
<feature type="domain" description="Dof-type" evidence="11">
    <location>
        <begin position="64"/>
        <end position="118"/>
    </location>
</feature>
<dbReference type="InterPro" id="IPR045174">
    <property type="entry name" value="Dof"/>
</dbReference>
<reference evidence="12" key="1">
    <citation type="submission" date="2021-03" db="EMBL/GenBank/DDBJ databases">
        <authorList>
            <person name="Li Z."/>
            <person name="Yang C."/>
        </authorList>
    </citation>
    <scope>NUCLEOTIDE SEQUENCE</scope>
    <source>
        <strain evidence="12">Dzin_1.0</strain>
        <tissue evidence="12">Leaf</tissue>
    </source>
</reference>
<evidence type="ECO:0000256" key="3">
    <source>
        <dbReference type="ARBA" id="ARBA00022833"/>
    </source>
</evidence>
<dbReference type="PROSITE" id="PS01361">
    <property type="entry name" value="ZF_DOF_1"/>
    <property type="match status" value="1"/>
</dbReference>
<evidence type="ECO:0000256" key="8">
    <source>
        <dbReference type="PROSITE-ProRule" id="PRU00071"/>
    </source>
</evidence>
<keyword evidence="6 9" id="KW-0804">Transcription</keyword>
<evidence type="ECO:0000256" key="10">
    <source>
        <dbReference type="SAM" id="MobiDB-lite"/>
    </source>
</evidence>
<dbReference type="Proteomes" id="UP001085076">
    <property type="component" value="Miscellaneous, Linkage group lg01"/>
</dbReference>
<evidence type="ECO:0000313" key="13">
    <source>
        <dbReference type="Proteomes" id="UP001085076"/>
    </source>
</evidence>
<dbReference type="GO" id="GO:0005634">
    <property type="term" value="C:nucleus"/>
    <property type="evidence" value="ECO:0007669"/>
    <property type="project" value="UniProtKB-SubCell"/>
</dbReference>
<name>A0A9D5HPI8_9LILI</name>
<keyword evidence="3 9" id="KW-0862">Zinc</keyword>
<dbReference type="AlphaFoldDB" id="A0A9D5HPI8"/>
<dbReference type="OrthoDB" id="1927254at2759"/>
<protein>
    <recommendedName>
        <fullName evidence="9">Dof zinc finger protein</fullName>
    </recommendedName>
</protein>
<evidence type="ECO:0000256" key="9">
    <source>
        <dbReference type="RuleBase" id="RU369094"/>
    </source>
</evidence>
<comment type="caution">
    <text evidence="12">The sequence shown here is derived from an EMBL/GenBank/DDBJ whole genome shotgun (WGS) entry which is preliminary data.</text>
</comment>
<evidence type="ECO:0000259" key="11">
    <source>
        <dbReference type="PROSITE" id="PS50884"/>
    </source>
</evidence>
<keyword evidence="1 9" id="KW-0479">Metal-binding</keyword>
<keyword evidence="4 9" id="KW-0805">Transcription regulation</keyword>
<keyword evidence="13" id="KW-1185">Reference proteome</keyword>
<comment type="subcellular location">
    <subcellularLocation>
        <location evidence="8 9">Nucleus</location>
    </subcellularLocation>
</comment>
<dbReference type="GO" id="GO:0003700">
    <property type="term" value="F:DNA-binding transcription factor activity"/>
    <property type="evidence" value="ECO:0007669"/>
    <property type="project" value="UniProtKB-UniRule"/>
</dbReference>
<dbReference type="PANTHER" id="PTHR31992:SF193">
    <property type="entry name" value="DOF ZINC FINGER PROTEIN DOF3.6"/>
    <property type="match status" value="1"/>
</dbReference>
<reference evidence="12" key="2">
    <citation type="journal article" date="2022" name="Hortic Res">
        <title>The genome of Dioscorea zingiberensis sheds light on the biosynthesis, origin and evolution of the medicinally important diosgenin saponins.</title>
        <authorList>
            <person name="Li Y."/>
            <person name="Tan C."/>
            <person name="Li Z."/>
            <person name="Guo J."/>
            <person name="Li S."/>
            <person name="Chen X."/>
            <person name="Wang C."/>
            <person name="Dai X."/>
            <person name="Yang H."/>
            <person name="Song W."/>
            <person name="Hou L."/>
            <person name="Xu J."/>
            <person name="Tong Z."/>
            <person name="Xu A."/>
            <person name="Yuan X."/>
            <person name="Wang W."/>
            <person name="Yang Q."/>
            <person name="Chen L."/>
            <person name="Sun Z."/>
            <person name="Wang K."/>
            <person name="Pan B."/>
            <person name="Chen J."/>
            <person name="Bao Y."/>
            <person name="Liu F."/>
            <person name="Qi X."/>
            <person name="Gang D.R."/>
            <person name="Wen J."/>
            <person name="Li J."/>
        </authorList>
    </citation>
    <scope>NUCLEOTIDE SEQUENCE</scope>
    <source>
        <strain evidence="12">Dzin_1.0</strain>
    </source>
</reference>
<evidence type="ECO:0000256" key="7">
    <source>
        <dbReference type="ARBA" id="ARBA00023242"/>
    </source>
</evidence>
<feature type="region of interest" description="Disordered" evidence="10">
    <location>
        <begin position="108"/>
        <end position="136"/>
    </location>
</feature>
<keyword evidence="5 8" id="KW-0238">DNA-binding</keyword>
<evidence type="ECO:0000256" key="4">
    <source>
        <dbReference type="ARBA" id="ARBA00023015"/>
    </source>
</evidence>
<sequence>MVFSSLPLYLDPPNWNQQQGNNGGAVAGVDSNQFPPSNTAANSRPGSMTERARLAKVPQPEQALKCPRCDSSNTKFCYFNNYSLTQPRHFCKTCRRYWTRGGALRNVPVGGGCRRNKRSKSGGGSASKSSSAPALASSSSSAAMTAVNGVIPSPAPHQLPFMASLHSLSDYGAANLGLNFTGMQPIDHHHGAHEYQVGSTSVSSVEQWRQIQQMPQLPFLGGLEPPGPMSVAGLFQFEGFQGDVHQKQSNSGLITQLASVKMEENSLGRLSFQRQYSGVPGSDNYWNGSAGVGSNGNGGSGWATDFSSGFNSSVSGSLL</sequence>
<dbReference type="Pfam" id="PF02701">
    <property type="entry name" value="Zn_ribbon_Dof"/>
    <property type="match status" value="1"/>
</dbReference>
<gene>
    <name evidence="12" type="ORF">J5N97_002342</name>
</gene>
<comment type="function">
    <text evidence="9">Transcription factor that binds specifically to a 5'-AA[AG]G-3' consensus core sequence.</text>
</comment>
<dbReference type="InterPro" id="IPR003851">
    <property type="entry name" value="Znf_Dof"/>
</dbReference>
<keyword evidence="2 8" id="KW-0863">Zinc-finger</keyword>
<feature type="compositionally biased region" description="Low complexity" evidence="10">
    <location>
        <begin position="126"/>
        <end position="136"/>
    </location>
</feature>